<dbReference type="KEGG" id="mff:MFFC18_49810"/>
<dbReference type="Pfam" id="PF10099">
    <property type="entry name" value="RskA_C"/>
    <property type="match status" value="1"/>
</dbReference>
<dbReference type="STRING" id="980251.GCA_001642875_01359"/>
<organism evidence="2 3">
    <name type="scientific">Mariniblastus fucicola</name>
    <dbReference type="NCBI Taxonomy" id="980251"/>
    <lineage>
        <taxon>Bacteria</taxon>
        <taxon>Pseudomonadati</taxon>
        <taxon>Planctomycetota</taxon>
        <taxon>Planctomycetia</taxon>
        <taxon>Pirellulales</taxon>
        <taxon>Pirellulaceae</taxon>
        <taxon>Mariniblastus</taxon>
    </lineage>
</organism>
<dbReference type="Proteomes" id="UP000322214">
    <property type="component" value="Chromosome"/>
</dbReference>
<feature type="domain" description="Anti-sigma K factor RskA C-terminal" evidence="1">
    <location>
        <begin position="130"/>
        <end position="280"/>
    </location>
</feature>
<name>A0A5B9PF77_9BACT</name>
<reference evidence="2 3" key="1">
    <citation type="submission" date="2019-08" db="EMBL/GenBank/DDBJ databases">
        <title>Deep-cultivation of Planctomycetes and their phenomic and genomic characterization uncovers novel biology.</title>
        <authorList>
            <person name="Wiegand S."/>
            <person name="Jogler M."/>
            <person name="Boedeker C."/>
            <person name="Pinto D."/>
            <person name="Vollmers J."/>
            <person name="Rivas-Marin E."/>
            <person name="Kohn T."/>
            <person name="Peeters S.H."/>
            <person name="Heuer A."/>
            <person name="Rast P."/>
            <person name="Oberbeckmann S."/>
            <person name="Bunk B."/>
            <person name="Jeske O."/>
            <person name="Meyerdierks A."/>
            <person name="Storesund J.E."/>
            <person name="Kallscheuer N."/>
            <person name="Luecker S."/>
            <person name="Lage O.M."/>
            <person name="Pohl T."/>
            <person name="Merkel B.J."/>
            <person name="Hornburger P."/>
            <person name="Mueller R.-W."/>
            <person name="Bruemmer F."/>
            <person name="Labrenz M."/>
            <person name="Spormann A.M."/>
            <person name="Op den Camp H."/>
            <person name="Overmann J."/>
            <person name="Amann R."/>
            <person name="Jetten M.S.M."/>
            <person name="Mascher T."/>
            <person name="Medema M.H."/>
            <person name="Devos D.P."/>
            <person name="Kaster A.-K."/>
            <person name="Ovreas L."/>
            <person name="Rohde M."/>
            <person name="Galperin M.Y."/>
            <person name="Jogler C."/>
        </authorList>
    </citation>
    <scope>NUCLEOTIDE SEQUENCE [LARGE SCALE GENOMIC DNA]</scope>
    <source>
        <strain evidence="2 3">FC18</strain>
    </source>
</reference>
<protein>
    <submittedName>
        <fullName evidence="2">Anti-sigma-K factor rskA</fullName>
    </submittedName>
</protein>
<evidence type="ECO:0000259" key="1">
    <source>
        <dbReference type="Pfam" id="PF10099"/>
    </source>
</evidence>
<dbReference type="GO" id="GO:0005886">
    <property type="term" value="C:plasma membrane"/>
    <property type="evidence" value="ECO:0007669"/>
    <property type="project" value="InterPro"/>
</dbReference>
<dbReference type="InterPro" id="IPR018764">
    <property type="entry name" value="RskA_C"/>
</dbReference>
<sequence length="295" mass="32296">MIDSVMTSEEFPQWFVDLLVLRATDKLDADQQRQFDQFVDEHPDRDRIELEAEKYELTAAAIEMGLENVVNVDSESAMNSMPEALRKKVLEGAKRHFEAMPATSEVAAPKTPTVSRAPEAGLTSREALAWLAAAAAVVLLLTGWNPFAAPTAVVDNGSAIENRTPTVEEQLADFLSGEEADLVRVDWTPTDKDSDASGEVVWRDSAQQGFMVFDGLRPNDPAQSQYQLWIFDSQTGDKHPIDGGVFDVAAGQKTIVPIDARIPVADVSMFAITEEKPGGVVVSDRERLPLLAKVN</sequence>
<dbReference type="AlphaFoldDB" id="A0A5B9PF77"/>
<evidence type="ECO:0000313" key="3">
    <source>
        <dbReference type="Proteomes" id="UP000322214"/>
    </source>
</evidence>
<dbReference type="RefSeq" id="WP_157665112.1">
    <property type="nucleotide sequence ID" value="NZ_CP042912.1"/>
</dbReference>
<keyword evidence="3" id="KW-1185">Reference proteome</keyword>
<evidence type="ECO:0000313" key="2">
    <source>
        <dbReference type="EMBL" id="QEG25058.1"/>
    </source>
</evidence>
<accession>A0A5B9PF77</accession>
<proteinExistence type="predicted"/>
<dbReference type="EMBL" id="CP042912">
    <property type="protein sequence ID" value="QEG25058.1"/>
    <property type="molecule type" value="Genomic_DNA"/>
</dbReference>
<gene>
    <name evidence="2" type="ORF">MFFC18_49810</name>
</gene>